<keyword evidence="3" id="KW-1185">Reference proteome</keyword>
<sequence length="304" mass="33001">MSSPRPQDSPAKAQTEGNPRSGHDSEDNSSQSSHSRIDIGIDSQPTNPSHSTPGKIAAGEPSKPLLRPSSSSSSSSDDYEDSDDEGSEADTSLFQDVQPLTTTPVKTDSLTHHANELSSASSSSSSSSESEDSSSEPSNTEAETDLFQDTQPTPATLFEIESFSQLANDLSLFAFCFASSQAPDLNLNRTPSRSPSPSPLSIQIITTPSHSLDEDKTPIQASEASLQGTQAEASALIEQRKADLKRDLMELISDEEGVNRELIMGIDRLLRDWKALHEGLERWRGELKGEKVREVCRREREALE</sequence>
<dbReference type="EMBL" id="JAZHXI010000013">
    <property type="protein sequence ID" value="KAL2064985.1"/>
    <property type="molecule type" value="Genomic_DNA"/>
</dbReference>
<feature type="compositionally biased region" description="Polar residues" evidence="1">
    <location>
        <begin position="93"/>
        <end position="108"/>
    </location>
</feature>
<comment type="caution">
    <text evidence="2">The sequence shown here is derived from an EMBL/GenBank/DDBJ whole genome shotgun (WGS) entry which is preliminary data.</text>
</comment>
<feature type="compositionally biased region" description="Acidic residues" evidence="1">
    <location>
        <begin position="77"/>
        <end position="88"/>
    </location>
</feature>
<protein>
    <submittedName>
        <fullName evidence="2">Uncharacterized protein</fullName>
    </submittedName>
</protein>
<proteinExistence type="predicted"/>
<feature type="region of interest" description="Disordered" evidence="1">
    <location>
        <begin position="1"/>
        <end position="146"/>
    </location>
</feature>
<evidence type="ECO:0000313" key="2">
    <source>
        <dbReference type="EMBL" id="KAL2064985.1"/>
    </source>
</evidence>
<evidence type="ECO:0000313" key="3">
    <source>
        <dbReference type="Proteomes" id="UP001595075"/>
    </source>
</evidence>
<feature type="compositionally biased region" description="Low complexity" evidence="1">
    <location>
        <begin position="118"/>
        <end position="128"/>
    </location>
</feature>
<name>A0ABR4C4Z6_9HELO</name>
<evidence type="ECO:0000256" key="1">
    <source>
        <dbReference type="SAM" id="MobiDB-lite"/>
    </source>
</evidence>
<reference evidence="2 3" key="1">
    <citation type="journal article" date="2024" name="Commun. Biol.">
        <title>Comparative genomic analysis of thermophilic fungi reveals convergent evolutionary adaptations and gene losses.</title>
        <authorList>
            <person name="Steindorff A.S."/>
            <person name="Aguilar-Pontes M.V."/>
            <person name="Robinson A.J."/>
            <person name="Andreopoulos B."/>
            <person name="LaButti K."/>
            <person name="Kuo A."/>
            <person name="Mondo S."/>
            <person name="Riley R."/>
            <person name="Otillar R."/>
            <person name="Haridas S."/>
            <person name="Lipzen A."/>
            <person name="Grimwood J."/>
            <person name="Schmutz J."/>
            <person name="Clum A."/>
            <person name="Reid I.D."/>
            <person name="Moisan M.C."/>
            <person name="Butler G."/>
            <person name="Nguyen T.T.M."/>
            <person name="Dewar K."/>
            <person name="Conant G."/>
            <person name="Drula E."/>
            <person name="Henrissat B."/>
            <person name="Hansel C."/>
            <person name="Singer S."/>
            <person name="Hutchinson M.I."/>
            <person name="de Vries R.P."/>
            <person name="Natvig D.O."/>
            <person name="Powell A.J."/>
            <person name="Tsang A."/>
            <person name="Grigoriev I.V."/>
        </authorList>
    </citation>
    <scope>NUCLEOTIDE SEQUENCE [LARGE SCALE GENOMIC DNA]</scope>
    <source>
        <strain evidence="2 3">CBS 494.80</strain>
    </source>
</reference>
<organism evidence="2 3">
    <name type="scientific">Oculimacula yallundae</name>
    <dbReference type="NCBI Taxonomy" id="86028"/>
    <lineage>
        <taxon>Eukaryota</taxon>
        <taxon>Fungi</taxon>
        <taxon>Dikarya</taxon>
        <taxon>Ascomycota</taxon>
        <taxon>Pezizomycotina</taxon>
        <taxon>Leotiomycetes</taxon>
        <taxon>Helotiales</taxon>
        <taxon>Ploettnerulaceae</taxon>
        <taxon>Oculimacula</taxon>
    </lineage>
</organism>
<feature type="compositionally biased region" description="Polar residues" evidence="1">
    <location>
        <begin position="43"/>
        <end position="52"/>
    </location>
</feature>
<gene>
    <name evidence="2" type="ORF">VTL71DRAFT_4125</name>
</gene>
<dbReference type="Proteomes" id="UP001595075">
    <property type="component" value="Unassembled WGS sequence"/>
</dbReference>
<accession>A0ABR4C4Z6</accession>